<keyword evidence="2" id="KW-1185">Reference proteome</keyword>
<reference evidence="1 2" key="1">
    <citation type="submission" date="2023-09" db="EMBL/GenBank/DDBJ databases">
        <authorList>
            <person name="Rey-Velasco X."/>
        </authorList>
    </citation>
    <scope>NUCLEOTIDE SEQUENCE [LARGE SCALE GENOMIC DNA]</scope>
    <source>
        <strain evidence="1 2">F117</strain>
    </source>
</reference>
<dbReference type="InterPro" id="IPR014985">
    <property type="entry name" value="WbqC"/>
</dbReference>
<dbReference type="Proteomes" id="UP001262582">
    <property type="component" value="Unassembled WGS sequence"/>
</dbReference>
<proteinExistence type="predicted"/>
<accession>A0ABU3D348</accession>
<dbReference type="EMBL" id="JAVRHK010000003">
    <property type="protein sequence ID" value="MDT0675961.1"/>
    <property type="molecule type" value="Genomic_DNA"/>
</dbReference>
<name>A0ABU3D348_9FLAO</name>
<dbReference type="RefSeq" id="WP_311502358.1">
    <property type="nucleotide sequence ID" value="NZ_JAVRHK010000003.1"/>
</dbReference>
<evidence type="ECO:0000313" key="1">
    <source>
        <dbReference type="EMBL" id="MDT0675961.1"/>
    </source>
</evidence>
<sequence length="235" mass="27796">MKVAIMQPYFFPYIGYFQLIAATDVFVFYDDVNFIKKGWIHRNNFLFNQSRSLVSIPLKKPSQNKKIDEILIHQENFEIWKKKFLKSIFQNYKCSPHFEEIWELINSFFSKNFTSISELSMESVKAVCSYLNIKRMFLTSSTLDYNRNQNAEEKILEINHLLKSSEYYNLSGGKHLYEGKNFKKKNISLKFMKDKGSKYPQQRKGFEANLSIIDVLMFNDIPAITNMLSNYTITE</sequence>
<dbReference type="Pfam" id="PF08889">
    <property type="entry name" value="WbqC"/>
    <property type="match status" value="1"/>
</dbReference>
<protein>
    <submittedName>
        <fullName evidence="1">WbqC family protein</fullName>
    </submittedName>
</protein>
<comment type="caution">
    <text evidence="1">The sequence shown here is derived from an EMBL/GenBank/DDBJ whole genome shotgun (WGS) entry which is preliminary data.</text>
</comment>
<organism evidence="1 2">
    <name type="scientific">Autumnicola musiva</name>
    <dbReference type="NCBI Taxonomy" id="3075589"/>
    <lineage>
        <taxon>Bacteria</taxon>
        <taxon>Pseudomonadati</taxon>
        <taxon>Bacteroidota</taxon>
        <taxon>Flavobacteriia</taxon>
        <taxon>Flavobacteriales</taxon>
        <taxon>Flavobacteriaceae</taxon>
        <taxon>Autumnicola</taxon>
    </lineage>
</organism>
<gene>
    <name evidence="1" type="ORF">RM539_05120</name>
</gene>
<evidence type="ECO:0000313" key="2">
    <source>
        <dbReference type="Proteomes" id="UP001262582"/>
    </source>
</evidence>